<protein>
    <recommendedName>
        <fullName evidence="7">Pesticidal crystal protein Cry22Aa Ig-like domain-containing protein</fullName>
    </recommendedName>
</protein>
<evidence type="ECO:0000256" key="1">
    <source>
        <dbReference type="SAM" id="SignalP"/>
    </source>
</evidence>
<feature type="chain" id="PRO_5015075303" description="Pesticidal crystal protein Cry22Aa Ig-like domain-containing protein" evidence="1">
    <location>
        <begin position="20"/>
        <end position="246"/>
    </location>
</feature>
<evidence type="ECO:0000313" key="4">
    <source>
        <dbReference type="EMBL" id="SNR45593.1"/>
    </source>
</evidence>
<dbReference type="RefSeq" id="WP_089380864.1">
    <property type="nucleotide sequence ID" value="NZ_FZNT01000003.1"/>
</dbReference>
<evidence type="ECO:0000313" key="6">
    <source>
        <dbReference type="Proteomes" id="UP000198384"/>
    </source>
</evidence>
<keyword evidence="6" id="KW-1185">Reference proteome</keyword>
<feature type="domain" description="Pesticidal crystal protein Cry22Aa Ig-like" evidence="2">
    <location>
        <begin position="35"/>
        <end position="112"/>
    </location>
</feature>
<dbReference type="EMBL" id="FZNT01000003">
    <property type="protein sequence ID" value="SNR45657.1"/>
    <property type="molecule type" value="Genomic_DNA"/>
</dbReference>
<evidence type="ECO:0000313" key="5">
    <source>
        <dbReference type="EMBL" id="SNR45657.1"/>
    </source>
</evidence>
<reference evidence="5 6" key="1">
    <citation type="submission" date="2017-06" db="EMBL/GenBank/DDBJ databases">
        <authorList>
            <person name="Kim H.J."/>
            <person name="Triplett B.A."/>
        </authorList>
    </citation>
    <scope>NUCLEOTIDE SEQUENCE [LARGE SCALE GENOMIC DNA]</scope>
    <source>
        <strain evidence="5 6">DSM 29150</strain>
    </source>
</reference>
<organism evidence="5 6">
    <name type="scientific">Lutibacter agarilyticus</name>
    <dbReference type="NCBI Taxonomy" id="1109740"/>
    <lineage>
        <taxon>Bacteria</taxon>
        <taxon>Pseudomonadati</taxon>
        <taxon>Bacteroidota</taxon>
        <taxon>Flavobacteriia</taxon>
        <taxon>Flavobacteriales</taxon>
        <taxon>Flavobacteriaceae</taxon>
        <taxon>Lutibacter</taxon>
    </lineage>
</organism>
<dbReference type="InterPro" id="IPR013783">
    <property type="entry name" value="Ig-like_fold"/>
</dbReference>
<dbReference type="Gene3D" id="2.60.40.10">
    <property type="entry name" value="Immunoglobulins"/>
    <property type="match status" value="1"/>
</dbReference>
<dbReference type="Pfam" id="PF16404">
    <property type="entry name" value="BT_2262-like_C"/>
    <property type="match status" value="1"/>
</dbReference>
<dbReference type="Pfam" id="PF16403">
    <property type="entry name" value="Bact_surface_Ig-like"/>
    <property type="match status" value="1"/>
</dbReference>
<dbReference type="Proteomes" id="UP000198384">
    <property type="component" value="Unassembled WGS sequence"/>
</dbReference>
<dbReference type="InterPro" id="IPR032180">
    <property type="entry name" value="BT_2262-like_C"/>
</dbReference>
<evidence type="ECO:0000259" key="3">
    <source>
        <dbReference type="Pfam" id="PF16404"/>
    </source>
</evidence>
<dbReference type="InterPro" id="IPR032179">
    <property type="entry name" value="Cry22Aa_Ig-like"/>
</dbReference>
<evidence type="ECO:0008006" key="7">
    <source>
        <dbReference type="Google" id="ProtNLM"/>
    </source>
</evidence>
<dbReference type="OrthoDB" id="1423116at2"/>
<proteinExistence type="predicted"/>
<evidence type="ECO:0000259" key="2">
    <source>
        <dbReference type="Pfam" id="PF16403"/>
    </source>
</evidence>
<sequence>MKYLNIILTLFVTVLVSCSVDSTGGVSSVTDYPIITLNGDEVVYIEQGSTYNEQGAIAMEGENEIPTEITYSSGSYYGNSGVDTNTPDQYTVSYSAVNADGFAGNALRTVWVVPATGDLVNSIEGLYTADAQRAPTFTPSSQYQDMEYVIITKTGGNTYSITHAIGGYYDMGRGYGPGYAAAGAIITANDIPSNDFSISQAVFPIWGNTVDVTEFTVDPTTKMITFTGDGNFGNGTFKVQLKQVQF</sequence>
<accession>A0A238WGT7</accession>
<dbReference type="EMBL" id="FZNT01000003">
    <property type="protein sequence ID" value="SNR45593.1"/>
    <property type="molecule type" value="Genomic_DNA"/>
</dbReference>
<keyword evidence="1" id="KW-0732">Signal</keyword>
<dbReference type="AlphaFoldDB" id="A0A238WGT7"/>
<feature type="domain" description="BT-2262-like C-terminal" evidence="3">
    <location>
        <begin position="143"/>
        <end position="228"/>
    </location>
</feature>
<gene>
    <name evidence="4" type="ORF">SAMN06265371_103192</name>
    <name evidence="5" type="ORF">SAMN06265371_103197</name>
</gene>
<dbReference type="PROSITE" id="PS51257">
    <property type="entry name" value="PROKAR_LIPOPROTEIN"/>
    <property type="match status" value="1"/>
</dbReference>
<name>A0A238WGT7_9FLAO</name>
<feature type="signal peptide" evidence="1">
    <location>
        <begin position="1"/>
        <end position="19"/>
    </location>
</feature>